<dbReference type="OrthoDB" id="780707at2"/>
<organism evidence="1 2">
    <name type="scientific">Chitinophaga eiseniae</name>
    <dbReference type="NCBI Taxonomy" id="634771"/>
    <lineage>
        <taxon>Bacteria</taxon>
        <taxon>Pseudomonadati</taxon>
        <taxon>Bacteroidota</taxon>
        <taxon>Chitinophagia</taxon>
        <taxon>Chitinophagales</taxon>
        <taxon>Chitinophagaceae</taxon>
        <taxon>Chitinophaga</taxon>
    </lineage>
</organism>
<dbReference type="RefSeq" id="WP_078670541.1">
    <property type="nucleotide sequence ID" value="NZ_FUWZ01000003.1"/>
</dbReference>
<dbReference type="Proteomes" id="UP000190367">
    <property type="component" value="Unassembled WGS sequence"/>
</dbReference>
<dbReference type="EMBL" id="FUWZ01000003">
    <property type="protein sequence ID" value="SKA29752.1"/>
    <property type="molecule type" value="Genomic_DNA"/>
</dbReference>
<dbReference type="AlphaFoldDB" id="A0A1T4SNH1"/>
<gene>
    <name evidence="1" type="ORF">SAMN04488128_103168</name>
</gene>
<evidence type="ECO:0000313" key="1">
    <source>
        <dbReference type="EMBL" id="SKA29752.1"/>
    </source>
</evidence>
<sequence length="792" mass="82450">MAVNQGLNVQLSADASQFISTLQAALAQAQAAGSGMADAASSMSSLTSAANAATAAANALSNSLASATQSGNTAGSSAQNLASTLSFVNRGTSQVTASIQGFNHNLLGTSPTMRAFITDAQNGRISFVGLGGALTNAGNAVTGMDRLIRSVSATMVGLNRNVSANSAVMRGFINSAQLGQLSYVGLNGALTNAGRAIQNIRRPAAAGGAALTDFSRIAQDLPFGFIAIQNNIPPLIESLGRLSAANGGAAGALRALGGALVGPAGIAFAVSAITSLLTVTIQKYGGLGKAISEIFGTVSDATRAFRAHADAIKGASNEYAKAYAQISTLKNNLELAKKGFIDKTGVVKQYNETIGKTTSAVKTLDEVEQGLAKNADAYIKFTLLKAAAQVALQKAAEQALAAQEVRSKPSEDVVPYIFSGLKGKGKDAEKLYEKAATAEREKIAKENDKTQALFEKIAKEFQDQAADLAKKYKFNFFAGDIKDKKVKTTEDVLKSLDKELSNIDYQAQLTGASFDSISKDKVTALQKAFEELVKLGLTPASPVLKNIADQINHIGAATIGTEKIGKRLQEVGKAFIIRKIDPGGLQNLDKYQNEFNKRYQDTRDRMQSKIDNTTITWGKITEPLGAATIDLKEQFSGLANATAYGIGNVIASIVSGGDSLGASLYKLVGVMGQFIADFGKALIAAATLKIIAEKSLLANPYVALAAGIGAVALGEVLRNKTPSFATGGGIIGGPQLAMVGDNPGREEYVIPSEVLDRLGGGGARVVRVVGVLRGQDIAFANQRATRAKARIN</sequence>
<proteinExistence type="predicted"/>
<reference evidence="2" key="1">
    <citation type="submission" date="2017-02" db="EMBL/GenBank/DDBJ databases">
        <authorList>
            <person name="Varghese N."/>
            <person name="Submissions S."/>
        </authorList>
    </citation>
    <scope>NUCLEOTIDE SEQUENCE [LARGE SCALE GENOMIC DNA]</scope>
    <source>
        <strain evidence="2">DSM 22224</strain>
    </source>
</reference>
<keyword evidence="2" id="KW-1185">Reference proteome</keyword>
<dbReference type="STRING" id="634771.SAMN04488128_103168"/>
<protein>
    <recommendedName>
        <fullName evidence="3">Prophage tail length tape measure protein</fullName>
    </recommendedName>
</protein>
<accession>A0A1T4SNH1</accession>
<evidence type="ECO:0000313" key="2">
    <source>
        <dbReference type="Proteomes" id="UP000190367"/>
    </source>
</evidence>
<evidence type="ECO:0008006" key="3">
    <source>
        <dbReference type="Google" id="ProtNLM"/>
    </source>
</evidence>
<name>A0A1T4SNH1_9BACT</name>